<organism evidence="5 6">
    <name type="scientific">Actinokineospora bangkokensis</name>
    <dbReference type="NCBI Taxonomy" id="1193682"/>
    <lineage>
        <taxon>Bacteria</taxon>
        <taxon>Bacillati</taxon>
        <taxon>Actinomycetota</taxon>
        <taxon>Actinomycetes</taxon>
        <taxon>Pseudonocardiales</taxon>
        <taxon>Pseudonocardiaceae</taxon>
        <taxon>Actinokineospora</taxon>
    </lineage>
</organism>
<evidence type="ECO:0000313" key="5">
    <source>
        <dbReference type="EMBL" id="OLR91098.1"/>
    </source>
</evidence>
<evidence type="ECO:0000313" key="6">
    <source>
        <dbReference type="Proteomes" id="UP000186040"/>
    </source>
</evidence>
<evidence type="ECO:0000256" key="3">
    <source>
        <dbReference type="SAM" id="SignalP"/>
    </source>
</evidence>
<dbReference type="Pfam" id="PF13472">
    <property type="entry name" value="Lipase_GDSL_2"/>
    <property type="match status" value="1"/>
</dbReference>
<protein>
    <recommendedName>
        <fullName evidence="4">SGNH hydrolase-type esterase domain-containing protein</fullName>
    </recommendedName>
</protein>
<dbReference type="InterPro" id="IPR013830">
    <property type="entry name" value="SGNH_hydro"/>
</dbReference>
<dbReference type="RefSeq" id="WP_075977755.1">
    <property type="nucleotide sequence ID" value="NZ_MKQR01000026.1"/>
</dbReference>
<evidence type="ECO:0000256" key="1">
    <source>
        <dbReference type="PIRSR" id="PIRSR637460-1"/>
    </source>
</evidence>
<dbReference type="InterPro" id="IPR036514">
    <property type="entry name" value="SGNH_hydro_sf"/>
</dbReference>
<accession>A0A1Q9LGD0</accession>
<dbReference type="AlphaFoldDB" id="A0A1Q9LGD0"/>
<keyword evidence="2" id="KW-1015">Disulfide bond</keyword>
<feature type="disulfide bond" evidence="2">
    <location>
        <begin position="56"/>
        <end position="81"/>
    </location>
</feature>
<dbReference type="SUPFAM" id="SSF52266">
    <property type="entry name" value="SGNH hydrolase"/>
    <property type="match status" value="1"/>
</dbReference>
<name>A0A1Q9LGD0_9PSEU</name>
<evidence type="ECO:0000259" key="4">
    <source>
        <dbReference type="Pfam" id="PF13472"/>
    </source>
</evidence>
<dbReference type="GO" id="GO:0019433">
    <property type="term" value="P:triglyceride catabolic process"/>
    <property type="evidence" value="ECO:0007669"/>
    <property type="project" value="TreeGrafter"/>
</dbReference>
<sequence length="288" mass="29957">MRSGVVGLCAALVCAAVPASASVVPGPVFGEYVALGDSYAAGPLVPDAVRDAPAGCARSTGNYPSLLARWLRVGSFTDVTCSGARTADLTGPQVFRSGTNPPQLAAVTSSTDLVTLTIGGNDVGFGEIVATCAREGSKDPAGDLCTRYYARPGSDVLTERVNEVAERVTEVLRTIHRTAPRAKVVLVGYPRILPEGAGCWPRVPFAAGDSAYFDAVERRLNAALARAAADTLTDYVDPYRYGVGRDACADPAVRWVEPIAARNPALALHPNAGGMAAVAALTWVAARR</sequence>
<dbReference type="Gene3D" id="3.40.50.1110">
    <property type="entry name" value="SGNH hydrolase"/>
    <property type="match status" value="1"/>
</dbReference>
<reference evidence="5 6" key="1">
    <citation type="submission" date="2016-10" db="EMBL/GenBank/DDBJ databases">
        <title>The Draft Genome Sequence of Actinokineospora bangkokensis 44EHWT reveals the biosynthetic pathway of antifungal compounds Thailandins with unusual extender unit butylmalonyl-CoA.</title>
        <authorList>
            <person name="Greule A."/>
            <person name="Intra B."/>
            <person name="Flemming S."/>
            <person name="Rommel M.G."/>
            <person name="Panbangred W."/>
            <person name="Bechthold A."/>
        </authorList>
    </citation>
    <scope>NUCLEOTIDE SEQUENCE [LARGE SCALE GENOMIC DNA]</scope>
    <source>
        <strain evidence="5 6">44EHW</strain>
    </source>
</reference>
<dbReference type="GO" id="GO:0004806">
    <property type="term" value="F:triacylglycerol lipase activity"/>
    <property type="evidence" value="ECO:0007669"/>
    <property type="project" value="TreeGrafter"/>
</dbReference>
<comment type="caution">
    <text evidence="5">The sequence shown here is derived from an EMBL/GenBank/DDBJ whole genome shotgun (WGS) entry which is preliminary data.</text>
</comment>
<dbReference type="STRING" id="1193682.BJP25_27310"/>
<evidence type="ECO:0000256" key="2">
    <source>
        <dbReference type="PIRSR" id="PIRSR637460-2"/>
    </source>
</evidence>
<dbReference type="EMBL" id="MKQR01000026">
    <property type="protein sequence ID" value="OLR91098.1"/>
    <property type="molecule type" value="Genomic_DNA"/>
</dbReference>
<keyword evidence="3" id="KW-0732">Signal</keyword>
<feature type="disulfide bond" evidence="2">
    <location>
        <begin position="199"/>
        <end position="248"/>
    </location>
</feature>
<feature type="chain" id="PRO_5012096223" description="SGNH hydrolase-type esterase domain-containing protein" evidence="3">
    <location>
        <begin position="22"/>
        <end position="288"/>
    </location>
</feature>
<dbReference type="CDD" id="cd01823">
    <property type="entry name" value="SEST_like"/>
    <property type="match status" value="1"/>
</dbReference>
<keyword evidence="6" id="KW-1185">Reference proteome</keyword>
<feature type="domain" description="SGNH hydrolase-type esterase" evidence="4">
    <location>
        <begin position="34"/>
        <end position="277"/>
    </location>
</feature>
<dbReference type="PANTHER" id="PTHR37981:SF1">
    <property type="entry name" value="SGNH HYDROLASE-TYPE ESTERASE DOMAIN-CONTAINING PROTEIN"/>
    <property type="match status" value="1"/>
</dbReference>
<dbReference type="InterPro" id="IPR037460">
    <property type="entry name" value="SEST-like"/>
</dbReference>
<proteinExistence type="predicted"/>
<dbReference type="Proteomes" id="UP000186040">
    <property type="component" value="Unassembled WGS sequence"/>
</dbReference>
<gene>
    <name evidence="5" type="ORF">BJP25_27310</name>
</gene>
<feature type="disulfide bond" evidence="2">
    <location>
        <begin position="132"/>
        <end position="145"/>
    </location>
</feature>
<feature type="active site" evidence="1">
    <location>
        <position position="269"/>
    </location>
</feature>
<dbReference type="PANTHER" id="PTHR37981">
    <property type="entry name" value="LIPASE 2"/>
    <property type="match status" value="1"/>
</dbReference>
<feature type="signal peptide" evidence="3">
    <location>
        <begin position="1"/>
        <end position="21"/>
    </location>
</feature>
<feature type="active site" description="Nucleophile" evidence="1">
    <location>
        <position position="38"/>
    </location>
</feature>